<evidence type="ECO:0000313" key="3">
    <source>
        <dbReference type="EMBL" id="CEJ06004.1"/>
    </source>
</evidence>
<gene>
    <name evidence="3" type="ORF">DEACI_0424</name>
    <name evidence="2" type="ORF">DEACI_3486</name>
</gene>
<dbReference type="Proteomes" id="UP001071230">
    <property type="component" value="Unassembled WGS sequence"/>
</dbReference>
<dbReference type="EMBL" id="LR746496">
    <property type="protein sequence ID" value="CAA7602807.1"/>
    <property type="molecule type" value="Genomic_DNA"/>
</dbReference>
<dbReference type="RefSeq" id="WP_240986124.1">
    <property type="nucleotide sequence ID" value="NZ_CDGJ01000009.1"/>
</dbReference>
<dbReference type="EMBL" id="CDGJ01000009">
    <property type="protein sequence ID" value="CEJ06004.1"/>
    <property type="molecule type" value="Genomic_DNA"/>
</dbReference>
<sequence>MSFGKEVSPSPDGFETVSGAKPHEERRRLGGRRHKDRRYMPGLDGLRALAGECKLFCVNGIFAQTIFGLEYSWLLPIWEGRALLESNLSAQLVSAGGNGNCLFEVSLSNSISSRAEPRR</sequence>
<name>A0A8S0Y042_9FIRM</name>
<reference evidence="2" key="2">
    <citation type="submission" date="2020-01" db="EMBL/GenBank/DDBJ databases">
        <authorList>
            <person name="Hornung B."/>
        </authorList>
    </citation>
    <scope>NUCLEOTIDE SEQUENCE</scope>
    <source>
        <strain evidence="2">PacBioINE</strain>
    </source>
</reference>
<feature type="region of interest" description="Disordered" evidence="1">
    <location>
        <begin position="1"/>
        <end position="38"/>
    </location>
</feature>
<reference evidence="3" key="1">
    <citation type="submission" date="2014-11" db="EMBL/GenBank/DDBJ databases">
        <authorList>
            <person name="Hornung B.V."/>
        </authorList>
    </citation>
    <scope>NUCLEOTIDE SEQUENCE</scope>
    <source>
        <strain evidence="3">INE</strain>
    </source>
</reference>
<dbReference type="Proteomes" id="UP000836597">
    <property type="component" value="Chromosome"/>
</dbReference>
<accession>A0A8S0Y042</accession>
<evidence type="ECO:0000313" key="4">
    <source>
        <dbReference type="Proteomes" id="UP001071230"/>
    </source>
</evidence>
<evidence type="ECO:0000256" key="1">
    <source>
        <dbReference type="SAM" id="MobiDB-lite"/>
    </source>
</evidence>
<proteinExistence type="predicted"/>
<protein>
    <submittedName>
        <fullName evidence="2">Uncharacterized protein</fullName>
    </submittedName>
</protein>
<dbReference type="KEGG" id="aacx:DEACI_3486"/>
<evidence type="ECO:0000313" key="2">
    <source>
        <dbReference type="EMBL" id="CAA7602807.1"/>
    </source>
</evidence>
<organism evidence="2">
    <name type="scientific">Acididesulfobacillus acetoxydans</name>
    <dbReference type="NCBI Taxonomy" id="1561005"/>
    <lineage>
        <taxon>Bacteria</taxon>
        <taxon>Bacillati</taxon>
        <taxon>Bacillota</taxon>
        <taxon>Clostridia</taxon>
        <taxon>Eubacteriales</taxon>
        <taxon>Peptococcaceae</taxon>
        <taxon>Acididesulfobacillus</taxon>
    </lineage>
</organism>
<keyword evidence="4" id="KW-1185">Reference proteome</keyword>
<dbReference type="AlphaFoldDB" id="A0A8S0Y042"/>